<gene>
    <name evidence="1" type="ORF">HPB48_002843</name>
</gene>
<dbReference type="Proteomes" id="UP000821853">
    <property type="component" value="Chromosome 1"/>
</dbReference>
<accession>A0A9J6FD30</accession>
<proteinExistence type="predicted"/>
<comment type="caution">
    <text evidence="1">The sequence shown here is derived from an EMBL/GenBank/DDBJ whole genome shotgun (WGS) entry which is preliminary data.</text>
</comment>
<name>A0A9J6FD30_HAELO</name>
<sequence>MRATTFRSALENPTKTIPFVVSKENQTLFERNLHILKSIMETVLLWARQTIAIRGNADYLLSDSAKKGNLAI</sequence>
<dbReference type="AlphaFoldDB" id="A0A9J6FD30"/>
<reference evidence="1 2" key="1">
    <citation type="journal article" date="2020" name="Cell">
        <title>Large-Scale Comparative Analyses of Tick Genomes Elucidate Their Genetic Diversity and Vector Capacities.</title>
        <authorList>
            <consortium name="Tick Genome and Microbiome Consortium (TIGMIC)"/>
            <person name="Jia N."/>
            <person name="Wang J."/>
            <person name="Shi W."/>
            <person name="Du L."/>
            <person name="Sun Y."/>
            <person name="Zhan W."/>
            <person name="Jiang J.F."/>
            <person name="Wang Q."/>
            <person name="Zhang B."/>
            <person name="Ji P."/>
            <person name="Bell-Sakyi L."/>
            <person name="Cui X.M."/>
            <person name="Yuan T.T."/>
            <person name="Jiang B.G."/>
            <person name="Yang W.F."/>
            <person name="Lam T.T."/>
            <person name="Chang Q.C."/>
            <person name="Ding S.J."/>
            <person name="Wang X.J."/>
            <person name="Zhu J.G."/>
            <person name="Ruan X.D."/>
            <person name="Zhao L."/>
            <person name="Wei J.T."/>
            <person name="Ye R.Z."/>
            <person name="Que T.C."/>
            <person name="Du C.H."/>
            <person name="Zhou Y.H."/>
            <person name="Cheng J.X."/>
            <person name="Dai P.F."/>
            <person name="Guo W.B."/>
            <person name="Han X.H."/>
            <person name="Huang E.J."/>
            <person name="Li L.F."/>
            <person name="Wei W."/>
            <person name="Gao Y.C."/>
            <person name="Liu J.Z."/>
            <person name="Shao H.Z."/>
            <person name="Wang X."/>
            <person name="Wang C.C."/>
            <person name="Yang T.C."/>
            <person name="Huo Q.B."/>
            <person name="Li W."/>
            <person name="Chen H.Y."/>
            <person name="Chen S.E."/>
            <person name="Zhou L.G."/>
            <person name="Ni X.B."/>
            <person name="Tian J.H."/>
            <person name="Sheng Y."/>
            <person name="Liu T."/>
            <person name="Pan Y.S."/>
            <person name="Xia L.Y."/>
            <person name="Li J."/>
            <person name="Zhao F."/>
            <person name="Cao W.C."/>
        </authorList>
    </citation>
    <scope>NUCLEOTIDE SEQUENCE [LARGE SCALE GENOMIC DNA]</scope>
    <source>
        <strain evidence="1">HaeL-2018</strain>
    </source>
</reference>
<evidence type="ECO:0000313" key="1">
    <source>
        <dbReference type="EMBL" id="KAH9360795.1"/>
    </source>
</evidence>
<dbReference type="VEuPathDB" id="VectorBase:HLOH_064866"/>
<organism evidence="1 2">
    <name type="scientific">Haemaphysalis longicornis</name>
    <name type="common">Bush tick</name>
    <dbReference type="NCBI Taxonomy" id="44386"/>
    <lineage>
        <taxon>Eukaryota</taxon>
        <taxon>Metazoa</taxon>
        <taxon>Ecdysozoa</taxon>
        <taxon>Arthropoda</taxon>
        <taxon>Chelicerata</taxon>
        <taxon>Arachnida</taxon>
        <taxon>Acari</taxon>
        <taxon>Parasitiformes</taxon>
        <taxon>Ixodida</taxon>
        <taxon>Ixodoidea</taxon>
        <taxon>Ixodidae</taxon>
        <taxon>Haemaphysalinae</taxon>
        <taxon>Haemaphysalis</taxon>
    </lineage>
</organism>
<protein>
    <submittedName>
        <fullName evidence="1">Uncharacterized protein</fullName>
    </submittedName>
</protein>
<keyword evidence="2" id="KW-1185">Reference proteome</keyword>
<dbReference type="EMBL" id="JABSTR010000001">
    <property type="protein sequence ID" value="KAH9360795.1"/>
    <property type="molecule type" value="Genomic_DNA"/>
</dbReference>
<evidence type="ECO:0000313" key="2">
    <source>
        <dbReference type="Proteomes" id="UP000821853"/>
    </source>
</evidence>